<evidence type="ECO:0000256" key="3">
    <source>
        <dbReference type="ARBA" id="ARBA00022643"/>
    </source>
</evidence>
<dbReference type="EC" id="1.6.99.1" evidence="7"/>
<evidence type="ECO:0000313" key="8">
    <source>
        <dbReference type="Proteomes" id="UP000414233"/>
    </source>
</evidence>
<dbReference type="InterPro" id="IPR001155">
    <property type="entry name" value="OxRdtase_FMN_N"/>
</dbReference>
<dbReference type="GO" id="GO:0003959">
    <property type="term" value="F:NADPH dehydrogenase activity"/>
    <property type="evidence" value="ECO:0007669"/>
    <property type="project" value="UniProtKB-EC"/>
</dbReference>
<sequence>MSTKLFSTFALRDVVLKNRVVAAPMWQYAGKNWKPTDWHLMNLGRLADGGAGLVFQEGTTVERRGCGTLGDIGLWNDDSIESYRRIVALVESCGAVPGIQLMHAGRKARQKPPAQGRGALERSADIEDWDSWDVIAPSPIEQAAGFPVPREMTVTDIQQVIEAFTSAARRADHIGYKVIELHAAHGYLLHEFLSPMSNRRTDAYGGSFENRVRLLLEVVESIRTVWPHGKPIFVRLSCIDGDAGGWTIEDTYALVRLLHARGVDLIDCSSGGIDGSPLTKGLAASYGYQAELAASVKRETGVPTSAVGLIVHAHQAEKILEEGKSDLLALARELIYNPNWPMDAARKLGDERGFNVMQRRGAFWLERRAVTVPGLVPSTFPDPFAPVIGSPEDTSEVAGSDK</sequence>
<reference evidence="7 8" key="1">
    <citation type="submission" date="2019-08" db="EMBL/GenBank/DDBJ databases">
        <authorList>
            <person name="Peeters C."/>
        </authorList>
    </citation>
    <scope>NUCLEOTIDE SEQUENCE [LARGE SCALE GENOMIC DNA]</scope>
    <source>
        <strain evidence="7 8">LMG 30175</strain>
    </source>
</reference>
<evidence type="ECO:0000313" key="7">
    <source>
        <dbReference type="EMBL" id="VVE03785.1"/>
    </source>
</evidence>
<comment type="cofactor">
    <cofactor evidence="1">
        <name>FMN</name>
        <dbReference type="ChEBI" id="CHEBI:58210"/>
    </cofactor>
</comment>
<accession>A0A5E4UXW6</accession>
<dbReference type="Pfam" id="PF00724">
    <property type="entry name" value="Oxidored_FMN"/>
    <property type="match status" value="1"/>
</dbReference>
<dbReference type="Gene3D" id="3.20.20.70">
    <property type="entry name" value="Aldolase class I"/>
    <property type="match status" value="1"/>
</dbReference>
<dbReference type="EMBL" id="CABPRZ010000007">
    <property type="protein sequence ID" value="VVE03785.1"/>
    <property type="molecule type" value="Genomic_DNA"/>
</dbReference>
<evidence type="ECO:0000259" key="6">
    <source>
        <dbReference type="Pfam" id="PF00724"/>
    </source>
</evidence>
<keyword evidence="3" id="KW-0288">FMN</keyword>
<evidence type="ECO:0000256" key="4">
    <source>
        <dbReference type="ARBA" id="ARBA00022857"/>
    </source>
</evidence>
<feature type="domain" description="NADH:flavin oxidoreductase/NADH oxidase N-terminal" evidence="6">
    <location>
        <begin position="4"/>
        <end position="349"/>
    </location>
</feature>
<dbReference type="CDD" id="cd02932">
    <property type="entry name" value="OYE_YqiM_FMN"/>
    <property type="match status" value="1"/>
</dbReference>
<dbReference type="RefSeq" id="WP_150697087.1">
    <property type="nucleotide sequence ID" value="NZ_CABPRZ010000007.1"/>
</dbReference>
<keyword evidence="2" id="KW-0285">Flavoprotein</keyword>
<keyword evidence="4" id="KW-0521">NADP</keyword>
<keyword evidence="5 7" id="KW-0560">Oxidoreductase</keyword>
<dbReference type="GO" id="GO:0050661">
    <property type="term" value="F:NADP binding"/>
    <property type="evidence" value="ECO:0007669"/>
    <property type="project" value="InterPro"/>
</dbReference>
<name>A0A5E4UXW6_9BURK</name>
<protein>
    <submittedName>
        <fullName evidence="7">Oxidoreductase</fullName>
        <ecNumber evidence="7">1.6.99.1</ecNumber>
    </submittedName>
</protein>
<dbReference type="Proteomes" id="UP000414233">
    <property type="component" value="Unassembled WGS sequence"/>
</dbReference>
<evidence type="ECO:0000256" key="5">
    <source>
        <dbReference type="ARBA" id="ARBA00023002"/>
    </source>
</evidence>
<dbReference type="GO" id="GO:0010181">
    <property type="term" value="F:FMN binding"/>
    <property type="evidence" value="ECO:0007669"/>
    <property type="project" value="InterPro"/>
</dbReference>
<dbReference type="PANTHER" id="PTHR43303">
    <property type="entry name" value="NADPH DEHYDROGENASE C23G7.10C-RELATED"/>
    <property type="match status" value="1"/>
</dbReference>
<dbReference type="OrthoDB" id="8985337at2"/>
<gene>
    <name evidence="7" type="ORF">PTE30175_02203</name>
</gene>
<dbReference type="SUPFAM" id="SSF51395">
    <property type="entry name" value="FMN-linked oxidoreductases"/>
    <property type="match status" value="1"/>
</dbReference>
<dbReference type="InterPro" id="IPR044152">
    <property type="entry name" value="YqjM-like"/>
</dbReference>
<organism evidence="7 8">
    <name type="scientific">Pandoraea terrae</name>
    <dbReference type="NCBI Taxonomy" id="1537710"/>
    <lineage>
        <taxon>Bacteria</taxon>
        <taxon>Pseudomonadati</taxon>
        <taxon>Pseudomonadota</taxon>
        <taxon>Betaproteobacteria</taxon>
        <taxon>Burkholderiales</taxon>
        <taxon>Burkholderiaceae</taxon>
        <taxon>Pandoraea</taxon>
    </lineage>
</organism>
<evidence type="ECO:0000256" key="2">
    <source>
        <dbReference type="ARBA" id="ARBA00022630"/>
    </source>
</evidence>
<evidence type="ECO:0000256" key="1">
    <source>
        <dbReference type="ARBA" id="ARBA00001917"/>
    </source>
</evidence>
<dbReference type="InterPro" id="IPR013785">
    <property type="entry name" value="Aldolase_TIM"/>
</dbReference>
<dbReference type="PANTHER" id="PTHR43303:SF4">
    <property type="entry name" value="NADPH DEHYDROGENASE C23G7.10C-RELATED"/>
    <property type="match status" value="1"/>
</dbReference>
<proteinExistence type="predicted"/>
<dbReference type="AlphaFoldDB" id="A0A5E4UXW6"/>
<keyword evidence="8" id="KW-1185">Reference proteome</keyword>